<accession>A0A060I960</accession>
<dbReference type="KEGG" id="rei:IE4771_CH03032"/>
<dbReference type="AlphaFoldDB" id="A0A060I960"/>
<dbReference type="InterPro" id="IPR027417">
    <property type="entry name" value="P-loop_NTPase"/>
</dbReference>
<dbReference type="EMBL" id="CP006986">
    <property type="protein sequence ID" value="AIC28126.1"/>
    <property type="molecule type" value="Genomic_DNA"/>
</dbReference>
<reference evidence="1 2" key="1">
    <citation type="submission" date="2013-12" db="EMBL/GenBank/DDBJ databases">
        <title>Complete genome sequence of Rhizobium etli bv. mimosae IE4771.</title>
        <authorList>
            <person name="Bustos P."/>
            <person name="Santamaria R.I."/>
            <person name="Lozano L."/>
            <person name="Ormeno-Orrillo E."/>
            <person name="Rogel M.A."/>
            <person name="Romero D."/>
            <person name="Cevallos M.A."/>
            <person name="Martinez-Romero E."/>
            <person name="Gonzalez V."/>
        </authorList>
    </citation>
    <scope>NUCLEOTIDE SEQUENCE [LARGE SCALE GENOMIC DNA]</scope>
    <source>
        <strain evidence="1 2">IE4771</strain>
    </source>
</reference>
<name>A0A060I960_RHIET</name>
<proteinExistence type="predicted"/>
<evidence type="ECO:0000313" key="2">
    <source>
        <dbReference type="Proteomes" id="UP000027180"/>
    </source>
</evidence>
<sequence>MLINLNGWPGVGKLTTGRELKELIGGKLLDNHTILNVGSALAEGGTLEYYQLVRSVRSVAFAAIMKMPSTLPIIFTNVVARGGTSGFLEENWHAIIDLAKARRCPLFSVTLTCTPVENAHRIVSAERGSLGKIQTLEVLETLVAERVLFDDGATYRRTIDNTHLSPAETARHIRGWISSVK</sequence>
<protein>
    <submittedName>
        <fullName evidence="1">AAA domain-containing protein</fullName>
    </submittedName>
</protein>
<dbReference type="Gene3D" id="3.40.50.300">
    <property type="entry name" value="P-loop containing nucleotide triphosphate hydrolases"/>
    <property type="match status" value="1"/>
</dbReference>
<evidence type="ECO:0000313" key="1">
    <source>
        <dbReference type="EMBL" id="AIC28126.1"/>
    </source>
</evidence>
<dbReference type="HOGENOM" id="CLU_092496_1_0_5"/>
<organism evidence="1 2">
    <name type="scientific">Rhizobium etli bv. mimosae str. IE4771</name>
    <dbReference type="NCBI Taxonomy" id="1432050"/>
    <lineage>
        <taxon>Bacteria</taxon>
        <taxon>Pseudomonadati</taxon>
        <taxon>Pseudomonadota</taxon>
        <taxon>Alphaproteobacteria</taxon>
        <taxon>Hyphomicrobiales</taxon>
        <taxon>Rhizobiaceae</taxon>
        <taxon>Rhizobium/Agrobacterium group</taxon>
        <taxon>Rhizobium</taxon>
    </lineage>
</organism>
<dbReference type="Proteomes" id="UP000027180">
    <property type="component" value="Chromosome"/>
</dbReference>
<dbReference type="SUPFAM" id="SSF52540">
    <property type="entry name" value="P-loop containing nucleoside triphosphate hydrolases"/>
    <property type="match status" value="1"/>
</dbReference>
<gene>
    <name evidence="1" type="ORF">IE4771_CH03032</name>
</gene>